<evidence type="ECO:0000313" key="2">
    <source>
        <dbReference type="EMBL" id="JAH17669.1"/>
    </source>
</evidence>
<feature type="transmembrane region" description="Helical" evidence="1">
    <location>
        <begin position="26"/>
        <end position="48"/>
    </location>
</feature>
<evidence type="ECO:0000256" key="1">
    <source>
        <dbReference type="SAM" id="Phobius"/>
    </source>
</evidence>
<keyword evidence="1" id="KW-0472">Membrane</keyword>
<dbReference type="AlphaFoldDB" id="A0A0E9QLG9"/>
<proteinExistence type="predicted"/>
<dbReference type="EMBL" id="GBXM01090908">
    <property type="protein sequence ID" value="JAH17669.1"/>
    <property type="molecule type" value="Transcribed_RNA"/>
</dbReference>
<accession>A0A0E9QLG9</accession>
<sequence>MCSEGRSSSFALMLNFLSTSHFFHKLRLGTTLLFSWTCCICIFADIILHTKAHSFKKSGDILKVVNVSRIFLSHY</sequence>
<reference evidence="2" key="1">
    <citation type="submission" date="2014-11" db="EMBL/GenBank/DDBJ databases">
        <authorList>
            <person name="Amaro Gonzalez C."/>
        </authorList>
    </citation>
    <scope>NUCLEOTIDE SEQUENCE</scope>
</reference>
<reference evidence="2" key="2">
    <citation type="journal article" date="2015" name="Fish Shellfish Immunol.">
        <title>Early steps in the European eel (Anguilla anguilla)-Vibrio vulnificus interaction in the gills: Role of the RtxA13 toxin.</title>
        <authorList>
            <person name="Callol A."/>
            <person name="Pajuelo D."/>
            <person name="Ebbesson L."/>
            <person name="Teles M."/>
            <person name="MacKenzie S."/>
            <person name="Amaro C."/>
        </authorList>
    </citation>
    <scope>NUCLEOTIDE SEQUENCE</scope>
</reference>
<keyword evidence="1" id="KW-0812">Transmembrane</keyword>
<name>A0A0E9QLG9_ANGAN</name>
<organism evidence="2">
    <name type="scientific">Anguilla anguilla</name>
    <name type="common">European freshwater eel</name>
    <name type="synonym">Muraena anguilla</name>
    <dbReference type="NCBI Taxonomy" id="7936"/>
    <lineage>
        <taxon>Eukaryota</taxon>
        <taxon>Metazoa</taxon>
        <taxon>Chordata</taxon>
        <taxon>Craniata</taxon>
        <taxon>Vertebrata</taxon>
        <taxon>Euteleostomi</taxon>
        <taxon>Actinopterygii</taxon>
        <taxon>Neopterygii</taxon>
        <taxon>Teleostei</taxon>
        <taxon>Anguilliformes</taxon>
        <taxon>Anguillidae</taxon>
        <taxon>Anguilla</taxon>
    </lineage>
</organism>
<protein>
    <submittedName>
        <fullName evidence="2">Uncharacterized protein</fullName>
    </submittedName>
</protein>
<keyword evidence="1" id="KW-1133">Transmembrane helix</keyword>